<name>A0A8X6JT37_NEPPI</name>
<sequence>KSSKRCSSFPRISVVYNTGLLFLKENKKAGYRYLLLQRTEAAPSDFRDLEMYLNQIQPRVIQ</sequence>
<evidence type="ECO:0000313" key="1">
    <source>
        <dbReference type="EMBL" id="GFS57657.1"/>
    </source>
</evidence>
<feature type="non-terminal residue" evidence="1">
    <location>
        <position position="1"/>
    </location>
</feature>
<organism evidence="1 2">
    <name type="scientific">Nephila pilipes</name>
    <name type="common">Giant wood spider</name>
    <name type="synonym">Nephila maculata</name>
    <dbReference type="NCBI Taxonomy" id="299642"/>
    <lineage>
        <taxon>Eukaryota</taxon>
        <taxon>Metazoa</taxon>
        <taxon>Ecdysozoa</taxon>
        <taxon>Arthropoda</taxon>
        <taxon>Chelicerata</taxon>
        <taxon>Arachnida</taxon>
        <taxon>Araneae</taxon>
        <taxon>Araneomorphae</taxon>
        <taxon>Entelegynae</taxon>
        <taxon>Araneoidea</taxon>
        <taxon>Nephilidae</taxon>
        <taxon>Nephila</taxon>
    </lineage>
</organism>
<comment type="caution">
    <text evidence="1">The sequence shown here is derived from an EMBL/GenBank/DDBJ whole genome shotgun (WGS) entry which is preliminary data.</text>
</comment>
<proteinExistence type="predicted"/>
<dbReference type="AlphaFoldDB" id="A0A8X6JT37"/>
<accession>A0A8X6JT37</accession>
<reference evidence="1" key="1">
    <citation type="submission" date="2020-08" db="EMBL/GenBank/DDBJ databases">
        <title>Multicomponent nature underlies the extraordinary mechanical properties of spider dragline silk.</title>
        <authorList>
            <person name="Kono N."/>
            <person name="Nakamura H."/>
            <person name="Mori M."/>
            <person name="Yoshida Y."/>
            <person name="Ohtoshi R."/>
            <person name="Malay A.D."/>
            <person name="Moran D.A.P."/>
            <person name="Tomita M."/>
            <person name="Numata K."/>
            <person name="Arakawa K."/>
        </authorList>
    </citation>
    <scope>NUCLEOTIDE SEQUENCE</scope>
</reference>
<evidence type="ECO:0000313" key="2">
    <source>
        <dbReference type="Proteomes" id="UP000887013"/>
    </source>
</evidence>
<dbReference type="Proteomes" id="UP000887013">
    <property type="component" value="Unassembled WGS sequence"/>
</dbReference>
<gene>
    <name evidence="1" type="ORF">NPIL_410301</name>
</gene>
<dbReference type="EMBL" id="BMAW01092915">
    <property type="protein sequence ID" value="GFS57657.1"/>
    <property type="molecule type" value="Genomic_DNA"/>
</dbReference>
<keyword evidence="2" id="KW-1185">Reference proteome</keyword>
<protein>
    <submittedName>
        <fullName evidence="1">Uncharacterized protein</fullName>
    </submittedName>
</protein>